<dbReference type="InterPro" id="IPR005055">
    <property type="entry name" value="A10/PebIII"/>
</dbReference>
<evidence type="ECO:0000313" key="3">
    <source>
        <dbReference type="Proteomes" id="UP000653454"/>
    </source>
</evidence>
<dbReference type="PANTHER" id="PTHR11257:SF13">
    <property type="entry name" value="GEO07322P1"/>
    <property type="match status" value="1"/>
</dbReference>
<reference evidence="2" key="1">
    <citation type="submission" date="2020-11" db="EMBL/GenBank/DDBJ databases">
        <authorList>
            <person name="Whiteford S."/>
        </authorList>
    </citation>
    <scope>NUCLEOTIDE SEQUENCE</scope>
</reference>
<sequence length="124" mass="13803">MKVLVILAAAAAVAVARPGDLYDDSKSNLDIDELVSNERLLKGYAHCFLEQGPCTPEGNNIKKIIPEALENVCKKCTPKQRVMVRKMIAAFKEKLPAEWSELAKTYDSEGKYKENVKTFLAQSD</sequence>
<comment type="caution">
    <text evidence="2">The sequence shown here is derived from an EMBL/GenBank/DDBJ whole genome shotgun (WGS) entry which is preliminary data.</text>
</comment>
<dbReference type="PANTHER" id="PTHR11257">
    <property type="entry name" value="CHEMOSENSORY PROTEIN-RELATED"/>
    <property type="match status" value="1"/>
</dbReference>
<dbReference type="Gene3D" id="1.10.2080.10">
    <property type="entry name" value="Insect odorant-binding protein A10/Ejaculatory bulb-specific protein 3"/>
    <property type="match status" value="1"/>
</dbReference>
<organism evidence="2 3">
    <name type="scientific">Plutella xylostella</name>
    <name type="common">Diamondback moth</name>
    <name type="synonym">Plutella maculipennis</name>
    <dbReference type="NCBI Taxonomy" id="51655"/>
    <lineage>
        <taxon>Eukaryota</taxon>
        <taxon>Metazoa</taxon>
        <taxon>Ecdysozoa</taxon>
        <taxon>Arthropoda</taxon>
        <taxon>Hexapoda</taxon>
        <taxon>Insecta</taxon>
        <taxon>Pterygota</taxon>
        <taxon>Neoptera</taxon>
        <taxon>Endopterygota</taxon>
        <taxon>Lepidoptera</taxon>
        <taxon>Glossata</taxon>
        <taxon>Ditrysia</taxon>
        <taxon>Yponomeutoidea</taxon>
        <taxon>Plutellidae</taxon>
        <taxon>Plutella</taxon>
    </lineage>
</organism>
<feature type="chain" id="PRO_5035777191" evidence="1">
    <location>
        <begin position="17"/>
        <end position="124"/>
    </location>
</feature>
<dbReference type="InterPro" id="IPR036682">
    <property type="entry name" value="OS_D_A10/PebIII_sf"/>
</dbReference>
<evidence type="ECO:0000313" key="2">
    <source>
        <dbReference type="EMBL" id="CAG9123651.1"/>
    </source>
</evidence>
<name>A0A8S4F5S3_PLUXY</name>
<dbReference type="SUPFAM" id="SSF100910">
    <property type="entry name" value="Chemosensory protein Csp2"/>
    <property type="match status" value="1"/>
</dbReference>
<dbReference type="Pfam" id="PF03392">
    <property type="entry name" value="OS-D"/>
    <property type="match status" value="1"/>
</dbReference>
<evidence type="ECO:0000256" key="1">
    <source>
        <dbReference type="SAM" id="SignalP"/>
    </source>
</evidence>
<protein>
    <submittedName>
        <fullName evidence="2">(diamondback moth) hypothetical protein</fullName>
    </submittedName>
</protein>
<proteinExistence type="predicted"/>
<feature type="signal peptide" evidence="1">
    <location>
        <begin position="1"/>
        <end position="16"/>
    </location>
</feature>
<keyword evidence="1" id="KW-0732">Signal</keyword>
<keyword evidence="3" id="KW-1185">Reference proteome</keyword>
<dbReference type="Proteomes" id="UP000653454">
    <property type="component" value="Unassembled WGS sequence"/>
</dbReference>
<accession>A0A8S4F5S3</accession>
<gene>
    <name evidence="2" type="ORF">PLXY2_LOCUS7995</name>
</gene>
<dbReference type="AlphaFoldDB" id="A0A8S4F5S3"/>
<dbReference type="EMBL" id="CAJHNJ030000029">
    <property type="protein sequence ID" value="CAG9123651.1"/>
    <property type="molecule type" value="Genomic_DNA"/>
</dbReference>